<dbReference type="RefSeq" id="WP_284391224.1">
    <property type="nucleotide sequence ID" value="NZ_BSNK01000002.1"/>
</dbReference>
<protein>
    <recommendedName>
        <fullName evidence="3">ParB/Sulfiredoxin domain-containing protein</fullName>
    </recommendedName>
</protein>
<evidence type="ECO:0008006" key="3">
    <source>
        <dbReference type="Google" id="ProtNLM"/>
    </source>
</evidence>
<dbReference type="EMBL" id="BSNK01000002">
    <property type="protein sequence ID" value="GLQ24611.1"/>
    <property type="molecule type" value="Genomic_DNA"/>
</dbReference>
<keyword evidence="2" id="KW-1185">Reference proteome</keyword>
<dbReference type="PANTHER" id="PTHR33375">
    <property type="entry name" value="CHROMOSOME-PARTITIONING PROTEIN PARB-RELATED"/>
    <property type="match status" value="1"/>
</dbReference>
<accession>A0ABQ5VAQ3</accession>
<gene>
    <name evidence="1" type="ORF">GCM10007853_24850</name>
</gene>
<dbReference type="SUPFAM" id="SSF109709">
    <property type="entry name" value="KorB DNA-binding domain-like"/>
    <property type="match status" value="1"/>
</dbReference>
<name>A0ABQ5VAQ3_9PROT</name>
<evidence type="ECO:0000313" key="1">
    <source>
        <dbReference type="EMBL" id="GLQ24611.1"/>
    </source>
</evidence>
<dbReference type="SUPFAM" id="SSF110849">
    <property type="entry name" value="ParB/Sulfiredoxin"/>
    <property type="match status" value="1"/>
</dbReference>
<reference evidence="1" key="1">
    <citation type="journal article" date="2014" name="Int. J. Syst. Evol. Microbiol.">
        <title>Complete genome of a new Firmicutes species belonging to the dominant human colonic microbiota ('Ruminococcus bicirculans') reveals two chromosomes and a selective capacity to utilize plant glucans.</title>
        <authorList>
            <consortium name="NISC Comparative Sequencing Program"/>
            <person name="Wegmann U."/>
            <person name="Louis P."/>
            <person name="Goesmann A."/>
            <person name="Henrissat B."/>
            <person name="Duncan S.H."/>
            <person name="Flint H.J."/>
        </authorList>
    </citation>
    <scope>NUCLEOTIDE SEQUENCE</scope>
    <source>
        <strain evidence="1">NBRC 108219</strain>
    </source>
</reference>
<proteinExistence type="predicted"/>
<sequence length="210" mass="23567">MLCTAQTQIPRHAPVDRFQLLRGRLLTGNRLRDVKALQDSIIRFGLLSPIVAIDRAGHFIVVDGRKRIAAIRRLAFEDRLPRSLTHIPYLLTDEMTAAERRVPILVSNRDLFAALLSQFHDGASVTEMADRFCISNQCVRDILSLSRLDPAVRAAFFRRVINFSQARAYAALPDRRAQVARLRELGPFATPKQILEETSPAEAEADLVAA</sequence>
<organism evidence="1 2">
    <name type="scientific">Algimonas ampicilliniresistens</name>
    <dbReference type="NCBI Taxonomy" id="1298735"/>
    <lineage>
        <taxon>Bacteria</taxon>
        <taxon>Pseudomonadati</taxon>
        <taxon>Pseudomonadota</taxon>
        <taxon>Alphaproteobacteria</taxon>
        <taxon>Maricaulales</taxon>
        <taxon>Robiginitomaculaceae</taxon>
        <taxon>Algimonas</taxon>
    </lineage>
</organism>
<dbReference type="Proteomes" id="UP001161391">
    <property type="component" value="Unassembled WGS sequence"/>
</dbReference>
<evidence type="ECO:0000313" key="2">
    <source>
        <dbReference type="Proteomes" id="UP001161391"/>
    </source>
</evidence>
<dbReference type="Gene3D" id="1.10.10.2830">
    <property type="match status" value="1"/>
</dbReference>
<dbReference type="InterPro" id="IPR050336">
    <property type="entry name" value="Chromosome_partition/occlusion"/>
</dbReference>
<dbReference type="Gene3D" id="3.90.1530.30">
    <property type="match status" value="1"/>
</dbReference>
<reference evidence="1" key="2">
    <citation type="submission" date="2023-01" db="EMBL/GenBank/DDBJ databases">
        <title>Draft genome sequence of Algimonas ampicilliniresistens strain NBRC 108219.</title>
        <authorList>
            <person name="Sun Q."/>
            <person name="Mori K."/>
        </authorList>
    </citation>
    <scope>NUCLEOTIDE SEQUENCE</scope>
    <source>
        <strain evidence="1">NBRC 108219</strain>
    </source>
</reference>
<dbReference type="InterPro" id="IPR036086">
    <property type="entry name" value="ParB/Sulfiredoxin_sf"/>
</dbReference>
<dbReference type="PANTHER" id="PTHR33375:SF7">
    <property type="entry name" value="CHROMOSOME 2-PARTITIONING PROTEIN PARB-RELATED"/>
    <property type="match status" value="1"/>
</dbReference>
<comment type="caution">
    <text evidence="1">The sequence shown here is derived from an EMBL/GenBank/DDBJ whole genome shotgun (WGS) entry which is preliminary data.</text>
</comment>